<dbReference type="AlphaFoldDB" id="A0A926IH88"/>
<dbReference type="InterPro" id="IPR049278">
    <property type="entry name" value="MS_channel_C"/>
</dbReference>
<dbReference type="EMBL" id="JACRTK010000001">
    <property type="protein sequence ID" value="MBC8590397.1"/>
    <property type="molecule type" value="Genomic_DNA"/>
</dbReference>
<evidence type="ECO:0000256" key="7">
    <source>
        <dbReference type="SAM" id="Phobius"/>
    </source>
</evidence>
<dbReference type="SUPFAM" id="SSF50182">
    <property type="entry name" value="Sm-like ribonucleoproteins"/>
    <property type="match status" value="1"/>
</dbReference>
<evidence type="ECO:0000256" key="1">
    <source>
        <dbReference type="ARBA" id="ARBA00004651"/>
    </source>
</evidence>
<dbReference type="Gene3D" id="2.30.30.60">
    <property type="match status" value="1"/>
</dbReference>
<name>A0A926IH88_9FIRM</name>
<dbReference type="Pfam" id="PF21082">
    <property type="entry name" value="MS_channel_3rd"/>
    <property type="match status" value="1"/>
</dbReference>
<keyword evidence="12" id="KW-1185">Reference proteome</keyword>
<evidence type="ECO:0000256" key="3">
    <source>
        <dbReference type="ARBA" id="ARBA00022475"/>
    </source>
</evidence>
<evidence type="ECO:0000313" key="11">
    <source>
        <dbReference type="EMBL" id="MBC8590397.1"/>
    </source>
</evidence>
<dbReference type="SUPFAM" id="SSF82861">
    <property type="entry name" value="Mechanosensitive channel protein MscS (YggB), transmembrane region"/>
    <property type="match status" value="1"/>
</dbReference>
<dbReference type="FunFam" id="2.30.30.60:FF:000001">
    <property type="entry name" value="MscS Mechanosensitive ion channel"/>
    <property type="match status" value="1"/>
</dbReference>
<feature type="transmembrane region" description="Helical" evidence="7">
    <location>
        <begin position="75"/>
        <end position="92"/>
    </location>
</feature>
<dbReference type="GO" id="GO:0008381">
    <property type="term" value="F:mechanosensitive monoatomic ion channel activity"/>
    <property type="evidence" value="ECO:0007669"/>
    <property type="project" value="InterPro"/>
</dbReference>
<dbReference type="SUPFAM" id="SSF82689">
    <property type="entry name" value="Mechanosensitive channel protein MscS (YggB), C-terminal domain"/>
    <property type="match status" value="1"/>
</dbReference>
<dbReference type="PANTHER" id="PTHR30460:SF0">
    <property type="entry name" value="MODERATE CONDUCTANCE MECHANOSENSITIVE CHANNEL YBIO"/>
    <property type="match status" value="1"/>
</dbReference>
<dbReference type="InterPro" id="IPR023408">
    <property type="entry name" value="MscS_beta-dom_sf"/>
</dbReference>
<dbReference type="RefSeq" id="WP_249323213.1">
    <property type="nucleotide sequence ID" value="NZ_JACRTK010000001.1"/>
</dbReference>
<keyword evidence="5 7" id="KW-1133">Transmembrane helix</keyword>
<dbReference type="Pfam" id="PF00924">
    <property type="entry name" value="MS_channel_2nd"/>
    <property type="match status" value="1"/>
</dbReference>
<dbReference type="GO" id="GO:0005886">
    <property type="term" value="C:plasma membrane"/>
    <property type="evidence" value="ECO:0007669"/>
    <property type="project" value="UniProtKB-SubCell"/>
</dbReference>
<dbReference type="Gene3D" id="1.10.287.1260">
    <property type="match status" value="1"/>
</dbReference>
<accession>A0A926IH88</accession>
<dbReference type="InterPro" id="IPR049142">
    <property type="entry name" value="MS_channel_1st"/>
</dbReference>
<gene>
    <name evidence="11" type="ORF">H8689_04490</name>
</gene>
<keyword evidence="3" id="KW-1003">Cell membrane</keyword>
<comment type="caution">
    <text evidence="11">The sequence shown here is derived from an EMBL/GenBank/DDBJ whole genome shotgun (WGS) entry which is preliminary data.</text>
</comment>
<dbReference type="PANTHER" id="PTHR30460">
    <property type="entry name" value="MODERATE CONDUCTANCE MECHANOSENSITIVE CHANNEL YBIO"/>
    <property type="match status" value="1"/>
</dbReference>
<proteinExistence type="inferred from homology"/>
<sequence length="284" mass="31595">MENFNNFISKFIKDNSGQLNIFGKLGKITIIFIIISIVNKLINKAIDKTINNKRKTDLLIDYKRANTLITVLKKIIKYILIFIGIIMSLDMFNIKTTSILATAGIGGLAIGFGAQSLVKDVITGFFILLEDQYSVGDLVETEGFEGIVEDIGLRVTKLRAFSGELHIIPNGNIQIVTNKTRGSMRALVTVTISYEEDIDRAVKALEKVCEEIKSSNQSIVEGPTVLGVTEFGEYGIVLSIVAKTQAMEQWAVERHIRKKAKEALQKENIKMPYPKRVIIGGENK</sequence>
<feature type="transmembrane region" description="Helical" evidence="7">
    <location>
        <begin position="99"/>
        <end position="118"/>
    </location>
</feature>
<feature type="domain" description="Mechanosensitive ion channel MscS" evidence="8">
    <location>
        <begin position="117"/>
        <end position="179"/>
    </location>
</feature>
<dbReference type="InterPro" id="IPR045276">
    <property type="entry name" value="YbiO_bact"/>
</dbReference>
<feature type="domain" description="Mechanosensitive ion channel MscS C-terminal" evidence="9">
    <location>
        <begin position="188"/>
        <end position="271"/>
    </location>
</feature>
<dbReference type="InterPro" id="IPR010920">
    <property type="entry name" value="LSM_dom_sf"/>
</dbReference>
<evidence type="ECO:0000256" key="4">
    <source>
        <dbReference type="ARBA" id="ARBA00022692"/>
    </source>
</evidence>
<organism evidence="11 12">
    <name type="scientific">Wansuia hejianensis</name>
    <dbReference type="NCBI Taxonomy" id="2763667"/>
    <lineage>
        <taxon>Bacteria</taxon>
        <taxon>Bacillati</taxon>
        <taxon>Bacillota</taxon>
        <taxon>Clostridia</taxon>
        <taxon>Lachnospirales</taxon>
        <taxon>Lachnospiraceae</taxon>
        <taxon>Wansuia</taxon>
    </lineage>
</organism>
<dbReference type="Pfam" id="PF21088">
    <property type="entry name" value="MS_channel_1st"/>
    <property type="match status" value="1"/>
</dbReference>
<comment type="subcellular location">
    <subcellularLocation>
        <location evidence="1">Cell membrane</location>
        <topology evidence="1">Multi-pass membrane protein</topology>
    </subcellularLocation>
</comment>
<dbReference type="Gene3D" id="3.30.70.100">
    <property type="match status" value="1"/>
</dbReference>
<dbReference type="FunFam" id="1.10.287.1260:FF:000005">
    <property type="entry name" value="Mechanosensitive ion channel family protein"/>
    <property type="match status" value="1"/>
</dbReference>
<dbReference type="InterPro" id="IPR011066">
    <property type="entry name" value="MscS_channel_C_sf"/>
</dbReference>
<comment type="similarity">
    <text evidence="2">Belongs to the MscS (TC 1.A.23) family.</text>
</comment>
<keyword evidence="4 7" id="KW-0812">Transmembrane</keyword>
<feature type="domain" description="Mechanosensitive ion channel transmembrane helices 2/3" evidence="10">
    <location>
        <begin position="74"/>
        <end position="115"/>
    </location>
</feature>
<evidence type="ECO:0000256" key="6">
    <source>
        <dbReference type="ARBA" id="ARBA00023136"/>
    </source>
</evidence>
<evidence type="ECO:0000256" key="2">
    <source>
        <dbReference type="ARBA" id="ARBA00008017"/>
    </source>
</evidence>
<protein>
    <submittedName>
        <fullName evidence="11">Mechanosensitive ion channel family protein</fullName>
    </submittedName>
</protein>
<feature type="transmembrane region" description="Helical" evidence="7">
    <location>
        <begin position="21"/>
        <end position="42"/>
    </location>
</feature>
<dbReference type="InterPro" id="IPR006685">
    <property type="entry name" value="MscS_channel_2nd"/>
</dbReference>
<reference evidence="11 12" key="1">
    <citation type="submission" date="2020-08" db="EMBL/GenBank/DDBJ databases">
        <title>Genome public.</title>
        <authorList>
            <person name="Liu C."/>
            <person name="Sun Q."/>
        </authorList>
    </citation>
    <scope>NUCLEOTIDE SEQUENCE [LARGE SCALE GENOMIC DNA]</scope>
    <source>
        <strain evidence="11 12">NSJ-26</strain>
    </source>
</reference>
<evidence type="ECO:0000259" key="10">
    <source>
        <dbReference type="Pfam" id="PF21088"/>
    </source>
</evidence>
<evidence type="ECO:0000259" key="9">
    <source>
        <dbReference type="Pfam" id="PF21082"/>
    </source>
</evidence>
<dbReference type="InterPro" id="IPR011014">
    <property type="entry name" value="MscS_channel_TM-2"/>
</dbReference>
<dbReference type="Proteomes" id="UP000601522">
    <property type="component" value="Unassembled WGS sequence"/>
</dbReference>
<evidence type="ECO:0000313" key="12">
    <source>
        <dbReference type="Proteomes" id="UP000601522"/>
    </source>
</evidence>
<keyword evidence="6 7" id="KW-0472">Membrane</keyword>
<evidence type="ECO:0000259" key="8">
    <source>
        <dbReference type="Pfam" id="PF00924"/>
    </source>
</evidence>
<evidence type="ECO:0000256" key="5">
    <source>
        <dbReference type="ARBA" id="ARBA00022989"/>
    </source>
</evidence>